<evidence type="ECO:0000256" key="2">
    <source>
        <dbReference type="SAM" id="Coils"/>
    </source>
</evidence>
<feature type="compositionally biased region" description="Basic and acidic residues" evidence="3">
    <location>
        <begin position="387"/>
        <end position="401"/>
    </location>
</feature>
<evidence type="ECO:0000313" key="6">
    <source>
        <dbReference type="Proteomes" id="UP000824633"/>
    </source>
</evidence>
<keyword evidence="2" id="KW-0175">Coiled coil</keyword>
<dbReference type="SUPFAM" id="SSF158499">
    <property type="entry name" value="DnaD domain-like"/>
    <property type="match status" value="1"/>
</dbReference>
<name>A0ABN6IXJ3_9CLOT</name>
<keyword evidence="6" id="KW-1185">Reference proteome</keyword>
<dbReference type="EMBL" id="AP024849">
    <property type="protein sequence ID" value="BCZ46158.1"/>
    <property type="molecule type" value="Genomic_DNA"/>
</dbReference>
<dbReference type="PANTHER" id="PTHR37293">
    <property type="entry name" value="PHAGE REPLICATION PROTEIN-RELATED"/>
    <property type="match status" value="1"/>
</dbReference>
<proteinExistence type="inferred from homology"/>
<dbReference type="InterPro" id="IPR010056">
    <property type="entry name" value="Phage_rep_org__N"/>
</dbReference>
<feature type="region of interest" description="Disordered" evidence="3">
    <location>
        <begin position="353"/>
        <end position="401"/>
    </location>
</feature>
<dbReference type="Pfam" id="PF09681">
    <property type="entry name" value="Phage_rep_org_N"/>
    <property type="match status" value="1"/>
</dbReference>
<feature type="coiled-coil region" evidence="2">
    <location>
        <begin position="219"/>
        <end position="253"/>
    </location>
</feature>
<accession>A0ABN6IXJ3</accession>
<evidence type="ECO:0000313" key="5">
    <source>
        <dbReference type="EMBL" id="BCZ46158.1"/>
    </source>
</evidence>
<dbReference type="InterPro" id="IPR053162">
    <property type="entry name" value="DnaD"/>
</dbReference>
<gene>
    <name evidence="5" type="ORF">psyc5s11_22250</name>
</gene>
<sequence length="401" mass="45930">MSEIKRIKITSYMFEDEKIRLIDAMENGVMVIYVWLRLLVQAGKISANGYIYLTENIPYTEEMLSTLFCKSLESIKFALKTLCNFQMIEIDSNNIIKILNWDKHQNIEGMERVRAQNRKRAENHREKKKQIEETTKGNFENVKENCEGEKQNIDYVEVQDDEEENLKVNKEDNANYIENTDDSLSNNINDDSNSITNNSCGVINNLGSVTKNKSNVTVMQQNKRESKNKKENKNKTEIEIESEDNNIADEINNKGSTFDEEAKEVSLSQSEKLKEDKAAIADDLNAKAIEIMTYYEKITGVIGGINYGALRLAIDMHGAESVKIAINKALEVNQTDMRYINGILKNWRREVYSNQREESKNGTRSAGKSNSADKNEFTGFKPKKPRNLTESERKEAQEGLI</sequence>
<reference evidence="6" key="1">
    <citation type="submission" date="2021-07" db="EMBL/GenBank/DDBJ databases">
        <title>Complete genome sequencing of a Clostridium isolate.</title>
        <authorList>
            <person name="Ueki A."/>
            <person name="Tonouchi A."/>
        </authorList>
    </citation>
    <scope>NUCLEOTIDE SEQUENCE [LARGE SCALE GENOMIC DNA]</scope>
    <source>
        <strain evidence="6">C5S11</strain>
    </source>
</reference>
<feature type="coiled-coil region" evidence="2">
    <location>
        <begin position="107"/>
        <end position="134"/>
    </location>
</feature>
<dbReference type="NCBIfam" id="TIGR01446">
    <property type="entry name" value="DnaD_dom"/>
    <property type="match status" value="1"/>
</dbReference>
<dbReference type="InterPro" id="IPR034829">
    <property type="entry name" value="DnaD-like_sf"/>
</dbReference>
<dbReference type="NCBIfam" id="TIGR01714">
    <property type="entry name" value="phage_rep_org_N"/>
    <property type="match status" value="1"/>
</dbReference>
<protein>
    <recommendedName>
        <fullName evidence="4">Phage replisome organiser N-terminal domain-containing protein</fullName>
    </recommendedName>
</protein>
<evidence type="ECO:0000259" key="4">
    <source>
        <dbReference type="Pfam" id="PF09681"/>
    </source>
</evidence>
<dbReference type="Proteomes" id="UP000824633">
    <property type="component" value="Chromosome"/>
</dbReference>
<organism evidence="5 6">
    <name type="scientific">Clostridium gelidum</name>
    <dbReference type="NCBI Taxonomy" id="704125"/>
    <lineage>
        <taxon>Bacteria</taxon>
        <taxon>Bacillati</taxon>
        <taxon>Bacillota</taxon>
        <taxon>Clostridia</taxon>
        <taxon>Eubacteriales</taxon>
        <taxon>Clostridiaceae</taxon>
        <taxon>Clostridium</taxon>
    </lineage>
</organism>
<evidence type="ECO:0000256" key="3">
    <source>
        <dbReference type="SAM" id="MobiDB-lite"/>
    </source>
</evidence>
<dbReference type="InterPro" id="IPR006343">
    <property type="entry name" value="DnaB/C_C"/>
</dbReference>
<comment type="similarity">
    <text evidence="1">Belongs to the DnaB/DnaD family.</text>
</comment>
<dbReference type="PANTHER" id="PTHR37293:SF7">
    <property type="entry name" value="HYPOTHETICAL PHAGE PROTEIN"/>
    <property type="match status" value="1"/>
</dbReference>
<feature type="domain" description="Phage replisome organiser N-terminal" evidence="4">
    <location>
        <begin position="7"/>
        <end position="126"/>
    </location>
</feature>
<dbReference type="Gene3D" id="1.10.10.630">
    <property type="entry name" value="DnaD domain-like"/>
    <property type="match status" value="1"/>
</dbReference>
<evidence type="ECO:0000256" key="1">
    <source>
        <dbReference type="ARBA" id="ARBA00093462"/>
    </source>
</evidence>